<evidence type="ECO:0000256" key="3">
    <source>
        <dbReference type="ARBA" id="ARBA00022692"/>
    </source>
</evidence>
<dbReference type="PANTHER" id="PTHR30442:SF0">
    <property type="entry name" value="FE(3+) DICITRATE TRANSPORT PROTEIN FECA"/>
    <property type="match status" value="1"/>
</dbReference>
<keyword evidence="4" id="KW-0732">Signal</keyword>
<keyword evidence="6" id="KW-0472">Membrane</keyword>
<evidence type="ECO:0000259" key="8">
    <source>
        <dbReference type="Pfam" id="PF00593"/>
    </source>
</evidence>
<gene>
    <name evidence="10" type="ORF">METZ01_LOCUS128885</name>
</gene>
<evidence type="ECO:0000256" key="7">
    <source>
        <dbReference type="ARBA" id="ARBA00023237"/>
    </source>
</evidence>
<dbReference type="InterPro" id="IPR037066">
    <property type="entry name" value="Plug_dom_sf"/>
</dbReference>
<evidence type="ECO:0008006" key="11">
    <source>
        <dbReference type="Google" id="ProtNLM"/>
    </source>
</evidence>
<evidence type="ECO:0000259" key="9">
    <source>
        <dbReference type="Pfam" id="PF07715"/>
    </source>
</evidence>
<dbReference type="PROSITE" id="PS52016">
    <property type="entry name" value="TONB_DEPENDENT_REC_3"/>
    <property type="match status" value="1"/>
</dbReference>
<dbReference type="EMBL" id="UINC01018163">
    <property type="protein sequence ID" value="SVA76031.1"/>
    <property type="molecule type" value="Genomic_DNA"/>
</dbReference>
<dbReference type="InterPro" id="IPR000531">
    <property type="entry name" value="Beta-barrel_TonB"/>
</dbReference>
<dbReference type="Gene3D" id="2.40.170.20">
    <property type="entry name" value="TonB-dependent receptor, beta-barrel domain"/>
    <property type="match status" value="1"/>
</dbReference>
<dbReference type="InterPro" id="IPR010917">
    <property type="entry name" value="TonB_rcpt_CS"/>
</dbReference>
<sequence>MRKSLKFKKSVSAVVAGICSLGVTVDSAQDEAEELDPVLVSGAIVGSKEGVNKITGSATYLDIDDLRVHSISDINSALRRVPGVYVRPEDGYGNFPNISLRGIDMGRSSKVTIMEDGILAAPAPYSAPSAYYSPNLERMSGLEVIKGSSQVKYGPHTTGGAINYLSTPIPEEVTTYSKIYYGEFDEMVGHIYHGGKKDTDSGRIGYLVEGYYRNTEGFKELQGVNAKTGFTRSEPMLKLSWEPNSSNYQSLELKLGSTDFDANETYLGITDEDFKANPYARYAATRNDMINTYASRGYLRHFVDLGSNASLKTTAYFTKFHRNWFKLDKVGTLADGKAGQSAYKVWNNNDYLSVVKGNSAGFIRLKANNRDYSAQGIESILNYDLALGSLENQIQLGVRYHNDDIDRYQWYHKYDQDALGGWSSAGPDAPSGAAGDRHQETDAWSFYLEDRVAINDKLSVIPGIRYESLDCSYDQNTRTSDKSPADGSGDMDVVTGGVGLSYDFQEGLNFFGGVYHGASLPGPRSYIRSGETLDEESSNSYELGFRYQNEALIATGALFYSDLEDFIVPDNLGTGFKEFEASETVIIDSGPNDGEITAVGFELQAGYDFGAASGADYSLPVTVGITWTEAEFKSGASSADGESIFSGAKAGNSVPYIPEFQLHAGIALGVGKFRLALDGTYIDDSYASGFNEVGPFNYAGKYDSRYGEVPSYFIADFSVHYTVTDNTNLFATARNMFDEEYVVGRLPQGPRPGMPRSFLVGIEAQF</sequence>
<accession>A0A381YHI3</accession>
<reference evidence="10" key="1">
    <citation type="submission" date="2018-05" db="EMBL/GenBank/DDBJ databases">
        <authorList>
            <person name="Lanie J.A."/>
            <person name="Ng W.-L."/>
            <person name="Kazmierczak K.M."/>
            <person name="Andrzejewski T.M."/>
            <person name="Davidsen T.M."/>
            <person name="Wayne K.J."/>
            <person name="Tettelin H."/>
            <person name="Glass J.I."/>
            <person name="Rusch D."/>
            <person name="Podicherti R."/>
            <person name="Tsui H.-C.T."/>
            <person name="Winkler M.E."/>
        </authorList>
    </citation>
    <scope>NUCLEOTIDE SEQUENCE</scope>
</reference>
<evidence type="ECO:0000256" key="6">
    <source>
        <dbReference type="ARBA" id="ARBA00023136"/>
    </source>
</evidence>
<organism evidence="10">
    <name type="scientific">marine metagenome</name>
    <dbReference type="NCBI Taxonomy" id="408172"/>
    <lineage>
        <taxon>unclassified sequences</taxon>
        <taxon>metagenomes</taxon>
        <taxon>ecological metagenomes</taxon>
    </lineage>
</organism>
<evidence type="ECO:0000313" key="10">
    <source>
        <dbReference type="EMBL" id="SVA76031.1"/>
    </source>
</evidence>
<dbReference type="GO" id="GO:0009279">
    <property type="term" value="C:cell outer membrane"/>
    <property type="evidence" value="ECO:0007669"/>
    <property type="project" value="UniProtKB-SubCell"/>
</dbReference>
<dbReference type="SUPFAM" id="SSF56935">
    <property type="entry name" value="Porins"/>
    <property type="match status" value="1"/>
</dbReference>
<dbReference type="CDD" id="cd01347">
    <property type="entry name" value="ligand_gated_channel"/>
    <property type="match status" value="1"/>
</dbReference>
<protein>
    <recommendedName>
        <fullName evidence="11">TonB-dependent receptor plug domain-containing protein</fullName>
    </recommendedName>
</protein>
<evidence type="ECO:0000256" key="5">
    <source>
        <dbReference type="ARBA" id="ARBA00023077"/>
    </source>
</evidence>
<evidence type="ECO:0000256" key="2">
    <source>
        <dbReference type="ARBA" id="ARBA00022448"/>
    </source>
</evidence>
<dbReference type="PROSITE" id="PS01156">
    <property type="entry name" value="TONB_DEPENDENT_REC_2"/>
    <property type="match status" value="1"/>
</dbReference>
<evidence type="ECO:0000256" key="4">
    <source>
        <dbReference type="ARBA" id="ARBA00022729"/>
    </source>
</evidence>
<evidence type="ECO:0000256" key="1">
    <source>
        <dbReference type="ARBA" id="ARBA00004571"/>
    </source>
</evidence>
<dbReference type="InterPro" id="IPR036942">
    <property type="entry name" value="Beta-barrel_TonB_sf"/>
</dbReference>
<keyword evidence="7" id="KW-0998">Cell outer membrane</keyword>
<dbReference type="Pfam" id="PF07715">
    <property type="entry name" value="Plug"/>
    <property type="match status" value="1"/>
</dbReference>
<dbReference type="AlphaFoldDB" id="A0A381YHI3"/>
<comment type="subcellular location">
    <subcellularLocation>
        <location evidence="1">Cell outer membrane</location>
        <topology evidence="1">Multi-pass membrane protein</topology>
    </subcellularLocation>
</comment>
<feature type="domain" description="TonB-dependent receptor-like beta-barrel" evidence="8">
    <location>
        <begin position="271"/>
        <end position="735"/>
    </location>
</feature>
<keyword evidence="5" id="KW-0798">TonB box</keyword>
<dbReference type="Pfam" id="PF00593">
    <property type="entry name" value="TonB_dep_Rec_b-barrel"/>
    <property type="match status" value="1"/>
</dbReference>
<keyword evidence="2" id="KW-0813">Transport</keyword>
<keyword evidence="3" id="KW-0812">Transmembrane</keyword>
<dbReference type="PANTHER" id="PTHR30442">
    <property type="entry name" value="IRON III DICITRATE TRANSPORT PROTEIN FECA"/>
    <property type="match status" value="1"/>
</dbReference>
<proteinExistence type="predicted"/>
<name>A0A381YHI3_9ZZZZ</name>
<dbReference type="InterPro" id="IPR039426">
    <property type="entry name" value="TonB-dep_rcpt-like"/>
</dbReference>
<dbReference type="GO" id="GO:0033214">
    <property type="term" value="P:siderophore-iron import into cell"/>
    <property type="evidence" value="ECO:0007669"/>
    <property type="project" value="TreeGrafter"/>
</dbReference>
<dbReference type="Gene3D" id="2.170.130.10">
    <property type="entry name" value="TonB-dependent receptor, plug domain"/>
    <property type="match status" value="1"/>
</dbReference>
<dbReference type="InterPro" id="IPR012910">
    <property type="entry name" value="Plug_dom"/>
</dbReference>
<feature type="domain" description="TonB-dependent receptor plug" evidence="9">
    <location>
        <begin position="53"/>
        <end position="161"/>
    </location>
</feature>